<dbReference type="OrthoDB" id="672902at2"/>
<reference evidence="1 2" key="1">
    <citation type="submission" date="2018-04" db="EMBL/GenBank/DDBJ databases">
        <title>Sphingobacterium sp. M46 Genome.</title>
        <authorList>
            <person name="Cheng J."/>
            <person name="Li Y."/>
        </authorList>
    </citation>
    <scope>NUCLEOTIDE SEQUENCE [LARGE SCALE GENOMIC DNA]</scope>
    <source>
        <strain evidence="1 2">M46</strain>
    </source>
</reference>
<sequence length="187" mass="22026">MEIKFKIETLGHIVSEISSDTKRFKIGHSSDYGDKFQELLNKLFFIYEIVKEKDTTYFPHSTNVLWEDDRVNYSWTIRIDSIDSCINIKIEELSPSNVLYKAVLIQEDIETEELFDAIYQSLEKMLAEFGFVGYKKRWEAGNFPIYEYITLKAAREGVDLRHASCLEEEEWRQKIALKDELDVINMS</sequence>
<keyword evidence="2" id="KW-1185">Reference proteome</keyword>
<accession>A0A363NZT4</accession>
<name>A0A363NZT4_9SPHI</name>
<gene>
    <name evidence="1" type="ORF">DCO56_05130</name>
</gene>
<dbReference type="AlphaFoldDB" id="A0A363NZT4"/>
<evidence type="ECO:0000313" key="1">
    <source>
        <dbReference type="EMBL" id="PUV26335.1"/>
    </source>
</evidence>
<comment type="caution">
    <text evidence="1">The sequence shown here is derived from an EMBL/GenBank/DDBJ whole genome shotgun (WGS) entry which is preliminary data.</text>
</comment>
<dbReference type="Proteomes" id="UP000250831">
    <property type="component" value="Unassembled WGS sequence"/>
</dbReference>
<dbReference type="EMBL" id="QCXX01000001">
    <property type="protein sequence ID" value="PUV26335.1"/>
    <property type="molecule type" value="Genomic_DNA"/>
</dbReference>
<evidence type="ECO:0000313" key="2">
    <source>
        <dbReference type="Proteomes" id="UP000250831"/>
    </source>
</evidence>
<dbReference type="RefSeq" id="WP_108632625.1">
    <property type="nucleotide sequence ID" value="NZ_QCXX01000001.1"/>
</dbReference>
<protein>
    <submittedName>
        <fullName evidence="1">Uncharacterized protein</fullName>
    </submittedName>
</protein>
<organism evidence="1 2">
    <name type="scientific">Sphingobacterium athyrii</name>
    <dbReference type="NCBI Taxonomy" id="2152717"/>
    <lineage>
        <taxon>Bacteria</taxon>
        <taxon>Pseudomonadati</taxon>
        <taxon>Bacteroidota</taxon>
        <taxon>Sphingobacteriia</taxon>
        <taxon>Sphingobacteriales</taxon>
        <taxon>Sphingobacteriaceae</taxon>
        <taxon>Sphingobacterium</taxon>
    </lineage>
</organism>
<proteinExistence type="predicted"/>